<dbReference type="AlphaFoldDB" id="A0A944CNH2"/>
<dbReference type="InterPro" id="IPR011761">
    <property type="entry name" value="ATP-grasp"/>
</dbReference>
<dbReference type="FunFam" id="3.30.470.20:FF:000029">
    <property type="entry name" value="N5-carboxyaminoimidazole ribonucleotide synthase"/>
    <property type="match status" value="1"/>
</dbReference>
<dbReference type="Gene3D" id="3.30.1490.20">
    <property type="entry name" value="ATP-grasp fold, A domain"/>
    <property type="match status" value="1"/>
</dbReference>
<keyword evidence="2 5" id="KW-0547">Nucleotide-binding</keyword>
<dbReference type="InterPro" id="IPR011054">
    <property type="entry name" value="Rudment_hybrid_motif"/>
</dbReference>
<dbReference type="Gene3D" id="3.40.50.20">
    <property type="match status" value="1"/>
</dbReference>
<feature type="domain" description="ATP-grasp" evidence="7">
    <location>
        <begin position="113"/>
        <end position="299"/>
    </location>
</feature>
<evidence type="ECO:0000256" key="5">
    <source>
        <dbReference type="HAMAP-Rule" id="MF_01928"/>
    </source>
</evidence>
<keyword evidence="1 5" id="KW-0436">Ligase</keyword>
<dbReference type="GO" id="GO:0005829">
    <property type="term" value="C:cytosol"/>
    <property type="evidence" value="ECO:0007669"/>
    <property type="project" value="TreeGrafter"/>
</dbReference>
<dbReference type="NCBIfam" id="NF004675">
    <property type="entry name" value="PRK06019.1-1"/>
    <property type="match status" value="1"/>
</dbReference>
<gene>
    <name evidence="5 6" type="primary">purK</name>
    <name evidence="8" type="ORF">DYI25_17410</name>
</gene>
<comment type="function">
    <text evidence="6">Catalyzes the ATP-dependent conversion of 5-aminoimidazole ribonucleotide (AIR) and HCO(3)- to N5-carboxyaminoimidazole ribonucleotide (N5-CAIR).</text>
</comment>
<dbReference type="PROSITE" id="PS50975">
    <property type="entry name" value="ATP_GRASP"/>
    <property type="match status" value="1"/>
</dbReference>
<dbReference type="GO" id="GO:0046872">
    <property type="term" value="F:metal ion binding"/>
    <property type="evidence" value="ECO:0007669"/>
    <property type="project" value="InterPro"/>
</dbReference>
<dbReference type="InterPro" id="IPR040686">
    <property type="entry name" value="PurK_C"/>
</dbReference>
<feature type="binding site" evidence="5">
    <location>
        <begin position="269"/>
        <end position="270"/>
    </location>
    <ligand>
        <name>ATP</name>
        <dbReference type="ChEBI" id="CHEBI:30616"/>
    </ligand>
</feature>
<dbReference type="NCBIfam" id="TIGR01161">
    <property type="entry name" value="purK"/>
    <property type="match status" value="1"/>
</dbReference>
<feature type="binding site" evidence="5">
    <location>
        <position position="215"/>
    </location>
    <ligand>
        <name>ATP</name>
        <dbReference type="ChEBI" id="CHEBI:30616"/>
    </ligand>
</feature>
<dbReference type="Proteomes" id="UP000761411">
    <property type="component" value="Unassembled WGS sequence"/>
</dbReference>
<evidence type="ECO:0000313" key="8">
    <source>
        <dbReference type="EMBL" id="MBS8266205.1"/>
    </source>
</evidence>
<evidence type="ECO:0000259" key="7">
    <source>
        <dbReference type="PROSITE" id="PS50975"/>
    </source>
</evidence>
<evidence type="ECO:0000313" key="9">
    <source>
        <dbReference type="Proteomes" id="UP000761411"/>
    </source>
</evidence>
<comment type="pathway">
    <text evidence="5 6">Purine metabolism; IMP biosynthesis via de novo pathway; 5-amino-1-(5-phospho-D-ribosyl)imidazole-4-carboxylate from 5-amino-1-(5-phospho-D-ribosyl)imidazole (N5-CAIR route): step 1/2.</text>
</comment>
<evidence type="ECO:0000256" key="4">
    <source>
        <dbReference type="ARBA" id="ARBA00022840"/>
    </source>
</evidence>
<sequence length="386" mass="42288">MSLSRVILPGQTIGIIGGGQLGKMMALSAKSKGFRVVVLDPTEDCPCGQVADEQIVGGYDDLDKIKQLSESSDVVTYEFENIDADALAWLNKHAYVPQGTELLRVTQDRIEEKRNIQAAGVSVAPYAVVTRVEDVRAGVDELGLPAVLKTARGGYDGKGQLVIRSVDDIDLAETLVSQGACVLEKWIPFEKEISVIITRGTNGETGVFPVAENVHKENILHQTIVPARISSVAEAKAIEAAKQIASAFRLVGTLAVEMFLAKDDELYINELAPRPHNSGHYSIEACETSQFEQHIRAVCGWPLGRTNLLKPSVMVNILGEHQQPLLDKIGELQDWKIHLYGKKEAKHKRKMGHVTLLRETVEIALEEAEQSGIWEVAAEMIGGQKR</sequence>
<comment type="function">
    <text evidence="5">Catalyzes the ATP-dependent conversion of 5-aminoimidazole ribonucleotide (AIR) and HCO(3)(-) to N5-carboxyaminoimidazole ribonucleotide (N5-CAIR).</text>
</comment>
<dbReference type="RefSeq" id="WP_213371321.1">
    <property type="nucleotide sequence ID" value="NZ_QTKX01000003.1"/>
</dbReference>
<dbReference type="GO" id="GO:0005524">
    <property type="term" value="F:ATP binding"/>
    <property type="evidence" value="ECO:0007669"/>
    <property type="project" value="UniProtKB-UniRule"/>
</dbReference>
<dbReference type="Pfam" id="PF17769">
    <property type="entry name" value="PurK_C"/>
    <property type="match status" value="1"/>
</dbReference>
<dbReference type="PANTHER" id="PTHR11609:SF5">
    <property type="entry name" value="PHOSPHORIBOSYLAMINOIMIDAZOLE CARBOXYLASE"/>
    <property type="match status" value="1"/>
</dbReference>
<dbReference type="SUPFAM" id="SSF52440">
    <property type="entry name" value="PreATP-grasp domain"/>
    <property type="match status" value="1"/>
</dbReference>
<dbReference type="NCBIfam" id="NF004679">
    <property type="entry name" value="PRK06019.1-5"/>
    <property type="match status" value="1"/>
</dbReference>
<comment type="subunit">
    <text evidence="5 6">Homodimer.</text>
</comment>
<evidence type="ECO:0000256" key="1">
    <source>
        <dbReference type="ARBA" id="ARBA00022598"/>
    </source>
</evidence>
<dbReference type="GO" id="GO:0006189">
    <property type="term" value="P:'de novo' IMP biosynthetic process"/>
    <property type="evidence" value="ECO:0007669"/>
    <property type="project" value="UniProtKB-UniRule"/>
</dbReference>
<dbReference type="SUPFAM" id="SSF56059">
    <property type="entry name" value="Glutathione synthetase ATP-binding domain-like"/>
    <property type="match status" value="1"/>
</dbReference>
<dbReference type="InterPro" id="IPR013815">
    <property type="entry name" value="ATP_grasp_subdomain_1"/>
</dbReference>
<organism evidence="8 9">
    <name type="scientific">Mesobacillus boroniphilus</name>
    <dbReference type="NCBI Taxonomy" id="308892"/>
    <lineage>
        <taxon>Bacteria</taxon>
        <taxon>Bacillati</taxon>
        <taxon>Bacillota</taxon>
        <taxon>Bacilli</taxon>
        <taxon>Bacillales</taxon>
        <taxon>Bacillaceae</taxon>
        <taxon>Mesobacillus</taxon>
    </lineage>
</organism>
<dbReference type="NCBIfam" id="NF004676">
    <property type="entry name" value="PRK06019.1-2"/>
    <property type="match status" value="1"/>
</dbReference>
<proteinExistence type="inferred from homology"/>
<evidence type="ECO:0000256" key="6">
    <source>
        <dbReference type="RuleBase" id="RU361200"/>
    </source>
</evidence>
<evidence type="ECO:0000256" key="3">
    <source>
        <dbReference type="ARBA" id="ARBA00022755"/>
    </source>
</evidence>
<dbReference type="PANTHER" id="PTHR11609">
    <property type="entry name" value="PURINE BIOSYNTHESIS PROTEIN 6/7, PUR6/7"/>
    <property type="match status" value="1"/>
</dbReference>
<feature type="binding site" evidence="5">
    <location>
        <position position="109"/>
    </location>
    <ligand>
        <name>ATP</name>
        <dbReference type="ChEBI" id="CHEBI:30616"/>
    </ligand>
</feature>
<dbReference type="InterPro" id="IPR005875">
    <property type="entry name" value="PurK"/>
</dbReference>
<name>A0A944CNH2_9BACI</name>
<evidence type="ECO:0000256" key="2">
    <source>
        <dbReference type="ARBA" id="ARBA00022741"/>
    </source>
</evidence>
<comment type="similarity">
    <text evidence="5 6">Belongs to the PurK/PurT family.</text>
</comment>
<dbReference type="InterPro" id="IPR003135">
    <property type="entry name" value="ATP-grasp_carboxylate-amine"/>
</dbReference>
<dbReference type="Pfam" id="PF02222">
    <property type="entry name" value="ATP-grasp"/>
    <property type="match status" value="1"/>
</dbReference>
<accession>A0A944CNH2</accession>
<feature type="binding site" evidence="5">
    <location>
        <position position="149"/>
    </location>
    <ligand>
        <name>ATP</name>
        <dbReference type="ChEBI" id="CHEBI:30616"/>
    </ligand>
</feature>
<dbReference type="EC" id="6.3.4.18" evidence="5 6"/>
<keyword evidence="3 5" id="KW-0658">Purine biosynthesis</keyword>
<dbReference type="GO" id="GO:0034028">
    <property type="term" value="F:5-(carboxyamino)imidazole ribonucleotide synthase activity"/>
    <property type="evidence" value="ECO:0007669"/>
    <property type="project" value="UniProtKB-UniRule"/>
</dbReference>
<comment type="catalytic activity">
    <reaction evidence="5 6">
        <text>5-amino-1-(5-phospho-beta-D-ribosyl)imidazole + hydrogencarbonate + ATP = 5-carboxyamino-1-(5-phospho-D-ribosyl)imidazole + ADP + phosphate + 2 H(+)</text>
        <dbReference type="Rhea" id="RHEA:19317"/>
        <dbReference type="ChEBI" id="CHEBI:15378"/>
        <dbReference type="ChEBI" id="CHEBI:17544"/>
        <dbReference type="ChEBI" id="CHEBI:30616"/>
        <dbReference type="ChEBI" id="CHEBI:43474"/>
        <dbReference type="ChEBI" id="CHEBI:58730"/>
        <dbReference type="ChEBI" id="CHEBI:137981"/>
        <dbReference type="ChEBI" id="CHEBI:456216"/>
        <dbReference type="EC" id="6.3.4.18"/>
    </reaction>
</comment>
<dbReference type="Gene3D" id="3.30.470.20">
    <property type="entry name" value="ATP-grasp fold, B domain"/>
    <property type="match status" value="1"/>
</dbReference>
<protein>
    <recommendedName>
        <fullName evidence="5 6">N5-carboxyaminoimidazole ribonucleotide synthase</fullName>
        <shortName evidence="5 6">N5-CAIR synthase</shortName>
        <ecNumber evidence="5 6">6.3.4.18</ecNumber>
    </recommendedName>
    <alternativeName>
        <fullName evidence="5 6">5-(carboxyamino)imidazole ribonucleotide synthetase</fullName>
    </alternativeName>
</protein>
<dbReference type="EMBL" id="QTKX01000003">
    <property type="protein sequence ID" value="MBS8266205.1"/>
    <property type="molecule type" value="Genomic_DNA"/>
</dbReference>
<dbReference type="FunFam" id="3.30.1490.20:FF:000015">
    <property type="entry name" value="N5-carboxyaminoimidazole ribonucleotide synthase"/>
    <property type="match status" value="1"/>
</dbReference>
<dbReference type="HAMAP" id="MF_01928">
    <property type="entry name" value="PurK"/>
    <property type="match status" value="1"/>
</dbReference>
<reference evidence="8 9" key="1">
    <citation type="journal article" date="2021" name="Microorganisms">
        <title>Bacterial Dimethylsulfoniopropionate Biosynthesis in the East China Sea.</title>
        <authorList>
            <person name="Liu J."/>
            <person name="Zhang Y."/>
            <person name="Liu J."/>
            <person name="Zhong H."/>
            <person name="Williams B.T."/>
            <person name="Zheng Y."/>
            <person name="Curson A.R.J."/>
            <person name="Sun C."/>
            <person name="Sun H."/>
            <person name="Song D."/>
            <person name="Wagner Mackenzie B."/>
            <person name="Bermejo Martinez A."/>
            <person name="Todd J.D."/>
            <person name="Zhang X.H."/>
        </authorList>
    </citation>
    <scope>NUCLEOTIDE SEQUENCE [LARGE SCALE GENOMIC DNA]</scope>
    <source>
        <strain evidence="8 9">ESS08</strain>
    </source>
</reference>
<dbReference type="InterPro" id="IPR016185">
    <property type="entry name" value="PreATP-grasp_dom_sf"/>
</dbReference>
<keyword evidence="9" id="KW-1185">Reference proteome</keyword>
<comment type="caution">
    <text evidence="8">The sequence shown here is derived from an EMBL/GenBank/DDBJ whole genome shotgun (WGS) entry which is preliminary data.</text>
</comment>
<feature type="binding site" evidence="5">
    <location>
        <begin position="184"/>
        <end position="187"/>
    </location>
    <ligand>
        <name>ATP</name>
        <dbReference type="ChEBI" id="CHEBI:30616"/>
    </ligand>
</feature>
<dbReference type="SUPFAM" id="SSF51246">
    <property type="entry name" value="Rudiment single hybrid motif"/>
    <property type="match status" value="1"/>
</dbReference>
<feature type="binding site" evidence="5">
    <location>
        <position position="192"/>
    </location>
    <ligand>
        <name>ATP</name>
        <dbReference type="ChEBI" id="CHEBI:30616"/>
    </ligand>
</feature>
<dbReference type="GO" id="GO:0004638">
    <property type="term" value="F:phosphoribosylaminoimidazole carboxylase activity"/>
    <property type="evidence" value="ECO:0007669"/>
    <property type="project" value="InterPro"/>
</dbReference>
<dbReference type="FunFam" id="3.40.50.20:FF:000016">
    <property type="entry name" value="N5-carboxyaminoimidazole ribonucleotide synthase"/>
    <property type="match status" value="1"/>
</dbReference>
<keyword evidence="4 5" id="KW-0067">ATP-binding</keyword>
<dbReference type="InterPro" id="IPR054350">
    <property type="entry name" value="PurT/PurK_preATP-grasp"/>
</dbReference>
<dbReference type="Pfam" id="PF22660">
    <property type="entry name" value="RS_preATP-grasp-like"/>
    <property type="match status" value="1"/>
</dbReference>
<feature type="binding site" evidence="5">
    <location>
        <begin position="154"/>
        <end position="160"/>
    </location>
    <ligand>
        <name>ATP</name>
        <dbReference type="ChEBI" id="CHEBI:30616"/>
    </ligand>
</feature>